<feature type="domain" description="DUF7345" evidence="4">
    <location>
        <begin position="69"/>
        <end position="201"/>
    </location>
</feature>
<sequence length="397" mass="43011">MRLLAALLVVLLFVCPAAGAGVSHSAADRADAPRVSDAQTILATATETVSNATDPPESDATIRENTVLRVSIRENGNARWNVTARYLLGDDNETEAFRKLAAEYEDGRADYGLTSATFERIVERVNGVTERPMELREVGRSAQLRNNGTVGVLSLSFTWTNFTRVDDNQIVLGDAFWVGSDTWLPTLNDDQTLVITVPGNYYLSSGSPSGGKIVNGSVLRYDGPQQFERGDFEMTFSPKSTDIPGTSQKGILPSGSSLWGLVVVFLLLTGSFGAYALAQRRGVDPAPAPEPSPTDSPDDAAPSPTMSGASGGDEDETEDGDDEPAPELLSDEERVLRLLRDNDGRMKQGQIVKETNWSNAKVSQLLSKMHDNDDVDKLRIGRENLITLPDEDVTEMD</sequence>
<keyword evidence="6" id="KW-1185">Reference proteome</keyword>
<dbReference type="AlphaFoldDB" id="A0A8U0HXM1"/>
<dbReference type="RefSeq" id="WP_248651867.1">
    <property type="nucleotide sequence ID" value="NZ_CP096659.1"/>
</dbReference>
<organism evidence="5 6">
    <name type="scientific">Halorussus limi</name>
    <dbReference type="NCBI Taxonomy" id="2938695"/>
    <lineage>
        <taxon>Archaea</taxon>
        <taxon>Methanobacteriati</taxon>
        <taxon>Methanobacteriota</taxon>
        <taxon>Stenosarchaea group</taxon>
        <taxon>Halobacteria</taxon>
        <taxon>Halobacteriales</taxon>
        <taxon>Haladaptataceae</taxon>
        <taxon>Halorussus</taxon>
    </lineage>
</organism>
<dbReference type="SUPFAM" id="SSF46785">
    <property type="entry name" value="Winged helix' DNA-binding domain"/>
    <property type="match status" value="1"/>
</dbReference>
<feature type="compositionally biased region" description="Acidic residues" evidence="1">
    <location>
        <begin position="312"/>
        <end position="325"/>
    </location>
</feature>
<dbReference type="KEGG" id="halx:M0R89_07150"/>
<dbReference type="Proteomes" id="UP000830729">
    <property type="component" value="Chromosome"/>
</dbReference>
<protein>
    <recommendedName>
        <fullName evidence="7">HTH iclR-type domain-containing protein</fullName>
    </recommendedName>
</protein>
<evidence type="ECO:0000256" key="2">
    <source>
        <dbReference type="SAM" id="Phobius"/>
    </source>
</evidence>
<keyword evidence="2" id="KW-0812">Transmembrane</keyword>
<proteinExistence type="predicted"/>
<keyword evidence="2" id="KW-1133">Transmembrane helix</keyword>
<keyword evidence="2" id="KW-0472">Membrane</keyword>
<feature type="compositionally biased region" description="Low complexity" evidence="1">
    <location>
        <begin position="295"/>
        <end position="308"/>
    </location>
</feature>
<accession>A0A8U0HXM1</accession>
<feature type="region of interest" description="Disordered" evidence="1">
    <location>
        <begin position="282"/>
        <end position="333"/>
    </location>
</feature>
<evidence type="ECO:0000259" key="4">
    <source>
        <dbReference type="Pfam" id="PF24036"/>
    </source>
</evidence>
<reference evidence="5 6" key="1">
    <citation type="submission" date="2022-04" db="EMBL/GenBank/DDBJ databases">
        <title>Diverse halophilic archaea isolated from saline environments.</title>
        <authorList>
            <person name="Cui H.-L."/>
        </authorList>
    </citation>
    <scope>NUCLEOTIDE SEQUENCE [LARGE SCALE GENOMIC DNA]</scope>
    <source>
        <strain evidence="5 6">XZYJT49</strain>
    </source>
</reference>
<dbReference type="GeneID" id="72184963"/>
<evidence type="ECO:0000259" key="3">
    <source>
        <dbReference type="Pfam" id="PF24034"/>
    </source>
</evidence>
<name>A0A8U0HXM1_9EURY</name>
<evidence type="ECO:0008006" key="7">
    <source>
        <dbReference type="Google" id="ProtNLM"/>
    </source>
</evidence>
<gene>
    <name evidence="5" type="ORF">M0R89_07150</name>
</gene>
<dbReference type="InterPro" id="IPR055769">
    <property type="entry name" value="DUF7345"/>
</dbReference>
<dbReference type="EMBL" id="CP096659">
    <property type="protein sequence ID" value="UPV75830.1"/>
    <property type="molecule type" value="Genomic_DNA"/>
</dbReference>
<feature type="transmembrane region" description="Helical" evidence="2">
    <location>
        <begin position="258"/>
        <end position="278"/>
    </location>
</feature>
<dbReference type="Pfam" id="PF24036">
    <property type="entry name" value="DUF7345"/>
    <property type="match status" value="1"/>
</dbReference>
<dbReference type="InterPro" id="IPR036390">
    <property type="entry name" value="WH_DNA-bd_sf"/>
</dbReference>
<dbReference type="InterPro" id="IPR055767">
    <property type="entry name" value="DUF7343"/>
</dbReference>
<evidence type="ECO:0000313" key="5">
    <source>
        <dbReference type="EMBL" id="UPV75830.1"/>
    </source>
</evidence>
<evidence type="ECO:0000313" key="6">
    <source>
        <dbReference type="Proteomes" id="UP000830729"/>
    </source>
</evidence>
<feature type="domain" description="DUF7343" evidence="3">
    <location>
        <begin position="328"/>
        <end position="389"/>
    </location>
</feature>
<dbReference type="Pfam" id="PF24034">
    <property type="entry name" value="DUF7343"/>
    <property type="match status" value="1"/>
</dbReference>
<evidence type="ECO:0000256" key="1">
    <source>
        <dbReference type="SAM" id="MobiDB-lite"/>
    </source>
</evidence>